<dbReference type="AlphaFoldDB" id="A0A9Q1IDV3"/>
<dbReference type="GO" id="GO:0006935">
    <property type="term" value="P:chemotaxis"/>
    <property type="evidence" value="ECO:0007669"/>
    <property type="project" value="UniProtKB-KW"/>
</dbReference>
<keyword evidence="4" id="KW-0964">Secreted</keyword>
<dbReference type="Gene3D" id="3.10.450.10">
    <property type="match status" value="1"/>
</dbReference>
<keyword evidence="7" id="KW-1015">Disulfide bond</keyword>
<evidence type="ECO:0000256" key="3">
    <source>
        <dbReference type="ARBA" id="ARBA00022500"/>
    </source>
</evidence>
<dbReference type="InterPro" id="IPR029562">
    <property type="entry name" value="Chemerin"/>
</dbReference>
<evidence type="ECO:0000256" key="8">
    <source>
        <dbReference type="ARBA" id="ARBA00023198"/>
    </source>
</evidence>
<evidence type="ECO:0000256" key="6">
    <source>
        <dbReference type="ARBA" id="ARBA00022782"/>
    </source>
</evidence>
<dbReference type="GO" id="GO:0005102">
    <property type="term" value="F:signaling receptor binding"/>
    <property type="evidence" value="ECO:0007669"/>
    <property type="project" value="InterPro"/>
</dbReference>
<keyword evidence="6" id="KW-0221">Differentiation</keyword>
<evidence type="ECO:0000313" key="11">
    <source>
        <dbReference type="Proteomes" id="UP001152622"/>
    </source>
</evidence>
<keyword evidence="11" id="KW-1185">Reference proteome</keyword>
<dbReference type="GO" id="GO:0005576">
    <property type="term" value="C:extracellular region"/>
    <property type="evidence" value="ECO:0007669"/>
    <property type="project" value="UniProtKB-SubCell"/>
</dbReference>
<dbReference type="EMBL" id="JAINUF010000019">
    <property type="protein sequence ID" value="KAJ8336915.1"/>
    <property type="molecule type" value="Genomic_DNA"/>
</dbReference>
<dbReference type="SUPFAM" id="SSF54403">
    <property type="entry name" value="Cystatin/monellin"/>
    <property type="match status" value="1"/>
</dbReference>
<evidence type="ECO:0000256" key="1">
    <source>
        <dbReference type="ARBA" id="ARBA00004613"/>
    </source>
</evidence>
<accession>A0A9Q1IDV3</accession>
<dbReference type="GO" id="GO:0030154">
    <property type="term" value="P:cell differentiation"/>
    <property type="evidence" value="ECO:0007669"/>
    <property type="project" value="UniProtKB-KW"/>
</dbReference>
<name>A0A9Q1IDV3_SYNKA</name>
<organism evidence="10 11">
    <name type="scientific">Synaphobranchus kaupii</name>
    <name type="common">Kaup's arrowtooth eel</name>
    <dbReference type="NCBI Taxonomy" id="118154"/>
    <lineage>
        <taxon>Eukaryota</taxon>
        <taxon>Metazoa</taxon>
        <taxon>Chordata</taxon>
        <taxon>Craniata</taxon>
        <taxon>Vertebrata</taxon>
        <taxon>Euteleostomi</taxon>
        <taxon>Actinopterygii</taxon>
        <taxon>Neopterygii</taxon>
        <taxon>Teleostei</taxon>
        <taxon>Anguilliformes</taxon>
        <taxon>Synaphobranchidae</taxon>
        <taxon>Synaphobranchus</taxon>
    </lineage>
</organism>
<keyword evidence="5" id="KW-0732">Signal</keyword>
<comment type="subcellular location">
    <subcellularLocation>
        <location evidence="1">Secreted</location>
    </subcellularLocation>
</comment>
<dbReference type="PANTHER" id="PTHR15106">
    <property type="entry name" value="RETINOIC ACID RECEPTOR RESPONDER PROTEIN 2"/>
    <property type="match status" value="1"/>
</dbReference>
<keyword evidence="8" id="KW-0395">Inflammatory response</keyword>
<evidence type="ECO:0000256" key="2">
    <source>
        <dbReference type="ARBA" id="ARBA00018808"/>
    </source>
</evidence>
<evidence type="ECO:0000256" key="4">
    <source>
        <dbReference type="ARBA" id="ARBA00022525"/>
    </source>
</evidence>
<dbReference type="Proteomes" id="UP001152622">
    <property type="component" value="Chromosome 19"/>
</dbReference>
<comment type="caution">
    <text evidence="10">The sequence shown here is derived from an EMBL/GenBank/DDBJ whole genome shotgun (WGS) entry which is preliminary data.</text>
</comment>
<dbReference type="OrthoDB" id="8547623at2759"/>
<dbReference type="GO" id="GO:0006954">
    <property type="term" value="P:inflammatory response"/>
    <property type="evidence" value="ECO:0007669"/>
    <property type="project" value="UniProtKB-KW"/>
</dbReference>
<dbReference type="GO" id="GO:0050994">
    <property type="term" value="P:regulation of lipid catabolic process"/>
    <property type="evidence" value="ECO:0007669"/>
    <property type="project" value="InterPro"/>
</dbReference>
<dbReference type="InterPro" id="IPR046350">
    <property type="entry name" value="Cystatin_sf"/>
</dbReference>
<keyword evidence="3" id="KW-0145">Chemotaxis</keyword>
<protein>
    <recommendedName>
        <fullName evidence="2">Retinoic acid receptor responder protein 2</fullName>
    </recommendedName>
    <alternativeName>
        <fullName evidence="9">Chemerin</fullName>
    </alternativeName>
</protein>
<proteinExistence type="predicted"/>
<sequence length="197" mass="22304">MWVRVHMCPCVDRISARQNRSFSPAVQPAQKEMSCQLLFLLLVIGACLSPAEGQAAYDQLPDLYKKGVDLALEQIKSHSSIRHHFFFFKTLSKSNIESGFSVNYIYHNFYLKPTKCSKDTVNPNPKKCPFRNDRPLIDCAVCYKTHSGRVESDPKPYLNCVHKPALTEDTKAKREEHWNKMAYSSGGTTLLGSTGEN</sequence>
<gene>
    <name evidence="10" type="ORF">SKAU_G00381350</name>
</gene>
<evidence type="ECO:0000256" key="9">
    <source>
        <dbReference type="ARBA" id="ARBA00032785"/>
    </source>
</evidence>
<reference evidence="10" key="1">
    <citation type="journal article" date="2023" name="Science">
        <title>Genome structures resolve the early diversification of teleost fishes.</title>
        <authorList>
            <person name="Parey E."/>
            <person name="Louis A."/>
            <person name="Montfort J."/>
            <person name="Bouchez O."/>
            <person name="Roques C."/>
            <person name="Iampietro C."/>
            <person name="Lluch J."/>
            <person name="Castinel A."/>
            <person name="Donnadieu C."/>
            <person name="Desvignes T."/>
            <person name="Floi Bucao C."/>
            <person name="Jouanno E."/>
            <person name="Wen M."/>
            <person name="Mejri S."/>
            <person name="Dirks R."/>
            <person name="Jansen H."/>
            <person name="Henkel C."/>
            <person name="Chen W.J."/>
            <person name="Zahm M."/>
            <person name="Cabau C."/>
            <person name="Klopp C."/>
            <person name="Thompson A.W."/>
            <person name="Robinson-Rechavi M."/>
            <person name="Braasch I."/>
            <person name="Lecointre G."/>
            <person name="Bobe J."/>
            <person name="Postlethwait J.H."/>
            <person name="Berthelot C."/>
            <person name="Roest Crollius H."/>
            <person name="Guiguen Y."/>
        </authorList>
    </citation>
    <scope>NUCLEOTIDE SEQUENCE</scope>
    <source>
        <strain evidence="10">WJC10195</strain>
    </source>
</reference>
<dbReference type="PANTHER" id="PTHR15106:SF2">
    <property type="entry name" value="RETINOIC ACID RECEPTOR RESPONDER PROTEIN 2"/>
    <property type="match status" value="1"/>
</dbReference>
<evidence type="ECO:0000313" key="10">
    <source>
        <dbReference type="EMBL" id="KAJ8336915.1"/>
    </source>
</evidence>
<evidence type="ECO:0000256" key="7">
    <source>
        <dbReference type="ARBA" id="ARBA00023157"/>
    </source>
</evidence>
<evidence type="ECO:0000256" key="5">
    <source>
        <dbReference type="ARBA" id="ARBA00022729"/>
    </source>
</evidence>